<feature type="repeat" description="RCC1" evidence="1">
    <location>
        <begin position="244"/>
        <end position="291"/>
    </location>
</feature>
<sequence>MVKSNKMSRKTTGLFAAGDNSNRQLFTSNIKVASNFVHCDDISVPFYEITQIIAWDDNFAILQANKAILHKAGNNQLVTYKPRETILSIQIHQNRILGLSSNGYLFDITNDTLLFNVQLKSFSASNSFVCGITIHDECFLIHLNNSQHKLLKSDIEHVGCTDTSIFMASNNSLYLYEDENQTKLDFSQKIVSIAASENEAIFLDENGLLYYFNNSNLVRLYNVPIHIVSISSGTQHFAALSSDGRLYTWGFNPSCQLAYGNDRASNDPIFVESGVSMVACGVHNTWIVKNGKNPKIPRGMKIKSEKKKDIVINNAFMHAAEMLM</sequence>
<dbReference type="PANTHER" id="PTHR45982">
    <property type="entry name" value="REGULATOR OF CHROMOSOME CONDENSATION"/>
    <property type="match status" value="1"/>
</dbReference>
<dbReference type="Pfam" id="PF13540">
    <property type="entry name" value="RCC1_2"/>
    <property type="match status" value="1"/>
</dbReference>
<dbReference type="Proteomes" id="UP000179807">
    <property type="component" value="Unassembled WGS sequence"/>
</dbReference>
<dbReference type="PANTHER" id="PTHR45982:SF1">
    <property type="entry name" value="REGULATOR OF CHROMOSOME CONDENSATION"/>
    <property type="match status" value="1"/>
</dbReference>
<dbReference type="Gene3D" id="2.130.10.30">
    <property type="entry name" value="Regulator of chromosome condensation 1/beta-lactamase-inhibitor protein II"/>
    <property type="match status" value="1"/>
</dbReference>
<proteinExistence type="predicted"/>
<evidence type="ECO:0008006" key="4">
    <source>
        <dbReference type="Google" id="ProtNLM"/>
    </source>
</evidence>
<organism evidence="2 3">
    <name type="scientific">Tritrichomonas foetus</name>
    <dbReference type="NCBI Taxonomy" id="1144522"/>
    <lineage>
        <taxon>Eukaryota</taxon>
        <taxon>Metamonada</taxon>
        <taxon>Parabasalia</taxon>
        <taxon>Tritrichomonadida</taxon>
        <taxon>Tritrichomonadidae</taxon>
        <taxon>Tritrichomonas</taxon>
    </lineage>
</organism>
<dbReference type="AlphaFoldDB" id="A0A1J4KKU4"/>
<dbReference type="SUPFAM" id="SSF50985">
    <property type="entry name" value="RCC1/BLIP-II"/>
    <property type="match status" value="1"/>
</dbReference>
<dbReference type="InterPro" id="IPR009091">
    <property type="entry name" value="RCC1/BLIP-II"/>
</dbReference>
<dbReference type="RefSeq" id="XP_068363454.1">
    <property type="nucleotide sequence ID" value="XM_068501404.1"/>
</dbReference>
<dbReference type="GeneID" id="94836108"/>
<protein>
    <recommendedName>
        <fullName evidence="4">Regulator of chromosome condensation</fullName>
    </recommendedName>
</protein>
<dbReference type="EMBL" id="MLAK01000615">
    <property type="protein sequence ID" value="OHT10318.1"/>
    <property type="molecule type" value="Genomic_DNA"/>
</dbReference>
<gene>
    <name evidence="2" type="ORF">TRFO_20445</name>
</gene>
<evidence type="ECO:0000313" key="2">
    <source>
        <dbReference type="EMBL" id="OHT10318.1"/>
    </source>
</evidence>
<dbReference type="OrthoDB" id="8068875at2759"/>
<dbReference type="InterPro" id="IPR000408">
    <property type="entry name" value="Reg_chr_condens"/>
</dbReference>
<reference evidence="2" key="1">
    <citation type="submission" date="2016-10" db="EMBL/GenBank/DDBJ databases">
        <authorList>
            <person name="Benchimol M."/>
            <person name="Almeida L.G."/>
            <person name="Vasconcelos A.T."/>
            <person name="Perreira-Neves A."/>
            <person name="Rosa I.A."/>
            <person name="Tasca T."/>
            <person name="Bogo M.R."/>
            <person name="de Souza W."/>
        </authorList>
    </citation>
    <scope>NUCLEOTIDE SEQUENCE [LARGE SCALE GENOMIC DNA]</scope>
    <source>
        <strain evidence="2">K</strain>
    </source>
</reference>
<dbReference type="GO" id="GO:0005085">
    <property type="term" value="F:guanyl-nucleotide exchange factor activity"/>
    <property type="evidence" value="ECO:0007669"/>
    <property type="project" value="TreeGrafter"/>
</dbReference>
<dbReference type="VEuPathDB" id="TrichDB:TRFO_20445"/>
<accession>A0A1J4KKU4</accession>
<name>A0A1J4KKU4_9EUKA</name>
<dbReference type="InterPro" id="IPR051553">
    <property type="entry name" value="Ran_GTPase-activating"/>
</dbReference>
<evidence type="ECO:0000313" key="3">
    <source>
        <dbReference type="Proteomes" id="UP000179807"/>
    </source>
</evidence>
<dbReference type="PROSITE" id="PS50012">
    <property type="entry name" value="RCC1_3"/>
    <property type="match status" value="1"/>
</dbReference>
<dbReference type="GO" id="GO:0005737">
    <property type="term" value="C:cytoplasm"/>
    <property type="evidence" value="ECO:0007669"/>
    <property type="project" value="TreeGrafter"/>
</dbReference>
<keyword evidence="3" id="KW-1185">Reference proteome</keyword>
<evidence type="ECO:0000256" key="1">
    <source>
        <dbReference type="PROSITE-ProRule" id="PRU00235"/>
    </source>
</evidence>
<comment type="caution">
    <text evidence="2">The sequence shown here is derived from an EMBL/GenBank/DDBJ whole genome shotgun (WGS) entry which is preliminary data.</text>
</comment>